<evidence type="ECO:0000256" key="2">
    <source>
        <dbReference type="ARBA" id="ARBA00069999"/>
    </source>
</evidence>
<dbReference type="PANTHER" id="PTHR12736">
    <property type="entry name" value="LANC-LIKE PROTEIN"/>
    <property type="match status" value="1"/>
</dbReference>
<dbReference type="PANTHER" id="PTHR12736:SF7">
    <property type="entry name" value="LANC-LIKE PROTEIN 3"/>
    <property type="match status" value="1"/>
</dbReference>
<dbReference type="OrthoDB" id="10257263at2759"/>
<feature type="binding site" evidence="3">
    <location>
        <position position="404"/>
    </location>
    <ligand>
        <name>Zn(2+)</name>
        <dbReference type="ChEBI" id="CHEBI:29105"/>
    </ligand>
</feature>
<dbReference type="FunFam" id="1.50.10.10:FF:000012">
    <property type="entry name" value="LanC-like protein 3"/>
    <property type="match status" value="1"/>
</dbReference>
<proteinExistence type="inferred from homology"/>
<dbReference type="InterPro" id="IPR020464">
    <property type="entry name" value="LanC-like_prot_euk"/>
</dbReference>
<dbReference type="OMA" id="GTSAIMH"/>
<organism evidence="5 6">
    <name type="scientific">Drosophila ananassae</name>
    <name type="common">Fruit fly</name>
    <dbReference type="NCBI Taxonomy" id="7217"/>
    <lineage>
        <taxon>Eukaryota</taxon>
        <taxon>Metazoa</taxon>
        <taxon>Ecdysozoa</taxon>
        <taxon>Arthropoda</taxon>
        <taxon>Hexapoda</taxon>
        <taxon>Insecta</taxon>
        <taxon>Pterygota</taxon>
        <taxon>Neoptera</taxon>
        <taxon>Endopterygota</taxon>
        <taxon>Diptera</taxon>
        <taxon>Brachycera</taxon>
        <taxon>Muscomorpha</taxon>
        <taxon>Ephydroidea</taxon>
        <taxon>Drosophilidae</taxon>
        <taxon>Drosophila</taxon>
        <taxon>Sophophora</taxon>
    </lineage>
</organism>
<sequence>MPDSQVRNTARGYCSKAKLPFPPETAAVANPAEGQRTATQSGYLSTPQQAETQVEEEEDHDQDKMERRYLKNPFTDFAGGENTPFASDEEHIKNLICTYVDAILESCHPSSEEEDHRGDLYVGNAGIAFMFWKLASCEQTRDLYPALEHATAFIRNAKANAKRYKKRSAERYSFLCGNAGIYAVSAAISQANKDTEELSNDLANFKSGIPSSKEFTHTKYGCDEVLVGRAGYLSGCYWLNDILPEKKITDDDLISICQKIVTSGREYSRQNGSPLPLMYQYHGTEYLGAAHGLCAILHMLLDSPWFRTMPISAPAPELRDIKRSIDFFLELQDSEGNFPVALEDLRSGRDKRLVHWCHGAPGVVYVLAKAYLIFKEEKYLASLRRCADLVWKKGFLRKGPGICHGVAGNGYVFLLLFRLTNEMKYLYRAHKFMELLTNAEFKLRARTPDRPHSLYEGVAGTVCFLVDLLEPEEAYFPFMDVFH</sequence>
<feature type="compositionally biased region" description="Polar residues" evidence="4">
    <location>
        <begin position="36"/>
        <end position="52"/>
    </location>
</feature>
<evidence type="ECO:0000313" key="5">
    <source>
        <dbReference type="EMBL" id="EDV44509.1"/>
    </source>
</evidence>
<dbReference type="Gene3D" id="1.50.10.10">
    <property type="match status" value="1"/>
</dbReference>
<evidence type="ECO:0000256" key="3">
    <source>
        <dbReference type="PIRSR" id="PIRSR607822-1"/>
    </source>
</evidence>
<keyword evidence="3" id="KW-0479">Metal-binding</keyword>
<accession>B3MQ83</accession>
<dbReference type="AlphaFoldDB" id="B3MQ83"/>
<dbReference type="GO" id="GO:0031179">
    <property type="term" value="P:peptide modification"/>
    <property type="evidence" value="ECO:0007669"/>
    <property type="project" value="InterPro"/>
</dbReference>
<keyword evidence="6" id="KW-1185">Reference proteome</keyword>
<evidence type="ECO:0000256" key="4">
    <source>
        <dbReference type="SAM" id="MobiDB-lite"/>
    </source>
</evidence>
<dbReference type="InterPro" id="IPR012341">
    <property type="entry name" value="6hp_glycosidase-like_sf"/>
</dbReference>
<evidence type="ECO:0000313" key="6">
    <source>
        <dbReference type="Proteomes" id="UP000007801"/>
    </source>
</evidence>
<dbReference type="eggNOG" id="KOG2787">
    <property type="taxonomic scope" value="Eukaryota"/>
</dbReference>
<feature type="binding site" evidence="3">
    <location>
        <position position="357"/>
    </location>
    <ligand>
        <name>Zn(2+)</name>
        <dbReference type="ChEBI" id="CHEBI:29105"/>
    </ligand>
</feature>
<dbReference type="SMR" id="B3MQ83"/>
<name>B3MQ83_DROAN</name>
<gene>
    <name evidence="5" type="primary">Dana\GF20291</name>
    <name evidence="5" type="synonym">dana_GLEANR_2703</name>
    <name evidence="5" type="ORF">GF20291</name>
</gene>
<dbReference type="GO" id="GO:0046872">
    <property type="term" value="F:metal ion binding"/>
    <property type="evidence" value="ECO:0007669"/>
    <property type="project" value="UniProtKB-KW"/>
</dbReference>
<dbReference type="Pfam" id="PF05147">
    <property type="entry name" value="LANC_like"/>
    <property type="match status" value="1"/>
</dbReference>
<evidence type="ECO:0000256" key="1">
    <source>
        <dbReference type="ARBA" id="ARBA00007179"/>
    </source>
</evidence>
<dbReference type="InterPro" id="IPR007822">
    <property type="entry name" value="LANC-like"/>
</dbReference>
<dbReference type="Proteomes" id="UP000007801">
    <property type="component" value="Unassembled WGS sequence"/>
</dbReference>
<dbReference type="PRINTS" id="PR01951">
    <property type="entry name" value="LANCEUKARYTE"/>
</dbReference>
<dbReference type="GO" id="GO:0005975">
    <property type="term" value="P:carbohydrate metabolic process"/>
    <property type="evidence" value="ECO:0007669"/>
    <property type="project" value="InterPro"/>
</dbReference>
<comment type="similarity">
    <text evidence="1">Belongs to the LanC-like protein family.</text>
</comment>
<dbReference type="CDD" id="cd04794">
    <property type="entry name" value="euk_LANCL"/>
    <property type="match status" value="1"/>
</dbReference>
<dbReference type="InParanoid" id="B3MQ83"/>
<dbReference type="EMBL" id="CH902621">
    <property type="protein sequence ID" value="EDV44509.1"/>
    <property type="molecule type" value="Genomic_DNA"/>
</dbReference>
<feature type="region of interest" description="Disordered" evidence="4">
    <location>
        <begin position="1"/>
        <end position="64"/>
    </location>
</feature>
<protein>
    <recommendedName>
        <fullName evidence="2">LanC-like protein 3 homolog</fullName>
    </recommendedName>
</protein>
<dbReference type="GO" id="GO:0005886">
    <property type="term" value="C:plasma membrane"/>
    <property type="evidence" value="ECO:0007669"/>
    <property type="project" value="TreeGrafter"/>
</dbReference>
<dbReference type="PhylomeDB" id="B3MQ83"/>
<dbReference type="SMART" id="SM01260">
    <property type="entry name" value="LANC_like"/>
    <property type="match status" value="1"/>
</dbReference>
<dbReference type="FunCoup" id="B3MQ83">
    <property type="interactions" value="204"/>
</dbReference>
<reference evidence="5 6" key="1">
    <citation type="journal article" date="2007" name="Nature">
        <title>Evolution of genes and genomes on the Drosophila phylogeny.</title>
        <authorList>
            <consortium name="Drosophila 12 Genomes Consortium"/>
            <person name="Clark A.G."/>
            <person name="Eisen M.B."/>
            <person name="Smith D.R."/>
            <person name="Bergman C.M."/>
            <person name="Oliver B."/>
            <person name="Markow T.A."/>
            <person name="Kaufman T.C."/>
            <person name="Kellis M."/>
            <person name="Gelbart W."/>
            <person name="Iyer V.N."/>
            <person name="Pollard D.A."/>
            <person name="Sackton T.B."/>
            <person name="Larracuente A.M."/>
            <person name="Singh N.D."/>
            <person name="Abad J.P."/>
            <person name="Abt D.N."/>
            <person name="Adryan B."/>
            <person name="Aguade M."/>
            <person name="Akashi H."/>
            <person name="Anderson W.W."/>
            <person name="Aquadro C.F."/>
            <person name="Ardell D.H."/>
            <person name="Arguello R."/>
            <person name="Artieri C.G."/>
            <person name="Barbash D.A."/>
            <person name="Barker D."/>
            <person name="Barsanti P."/>
            <person name="Batterham P."/>
            <person name="Batzoglou S."/>
            <person name="Begun D."/>
            <person name="Bhutkar A."/>
            <person name="Blanco E."/>
            <person name="Bosak S.A."/>
            <person name="Bradley R.K."/>
            <person name="Brand A.D."/>
            <person name="Brent M.R."/>
            <person name="Brooks A.N."/>
            <person name="Brown R.H."/>
            <person name="Butlin R.K."/>
            <person name="Caggese C."/>
            <person name="Calvi B.R."/>
            <person name="Bernardo de Carvalho A."/>
            <person name="Caspi A."/>
            <person name="Castrezana S."/>
            <person name="Celniker S.E."/>
            <person name="Chang J.L."/>
            <person name="Chapple C."/>
            <person name="Chatterji S."/>
            <person name="Chinwalla A."/>
            <person name="Civetta A."/>
            <person name="Clifton S.W."/>
            <person name="Comeron J.M."/>
            <person name="Costello J.C."/>
            <person name="Coyne J.A."/>
            <person name="Daub J."/>
            <person name="David R.G."/>
            <person name="Delcher A.L."/>
            <person name="Delehaunty K."/>
            <person name="Do C.B."/>
            <person name="Ebling H."/>
            <person name="Edwards K."/>
            <person name="Eickbush T."/>
            <person name="Evans J.D."/>
            <person name="Filipski A."/>
            <person name="Findeiss S."/>
            <person name="Freyhult E."/>
            <person name="Fulton L."/>
            <person name="Fulton R."/>
            <person name="Garcia A.C."/>
            <person name="Gardiner A."/>
            <person name="Garfield D.A."/>
            <person name="Garvin B.E."/>
            <person name="Gibson G."/>
            <person name="Gilbert D."/>
            <person name="Gnerre S."/>
            <person name="Godfrey J."/>
            <person name="Good R."/>
            <person name="Gotea V."/>
            <person name="Gravely B."/>
            <person name="Greenberg A.J."/>
            <person name="Griffiths-Jones S."/>
            <person name="Gross S."/>
            <person name="Guigo R."/>
            <person name="Gustafson E.A."/>
            <person name="Haerty W."/>
            <person name="Hahn M.W."/>
            <person name="Halligan D.L."/>
            <person name="Halpern A.L."/>
            <person name="Halter G.M."/>
            <person name="Han M.V."/>
            <person name="Heger A."/>
            <person name="Hillier L."/>
            <person name="Hinrichs A.S."/>
            <person name="Holmes I."/>
            <person name="Hoskins R.A."/>
            <person name="Hubisz M.J."/>
            <person name="Hultmark D."/>
            <person name="Huntley M.A."/>
            <person name="Jaffe D.B."/>
            <person name="Jagadeeshan S."/>
            <person name="Jeck W.R."/>
            <person name="Johnson J."/>
            <person name="Jones C.D."/>
            <person name="Jordan W.C."/>
            <person name="Karpen G.H."/>
            <person name="Kataoka E."/>
            <person name="Keightley P.D."/>
            <person name="Kheradpour P."/>
            <person name="Kirkness E.F."/>
            <person name="Koerich L.B."/>
            <person name="Kristiansen K."/>
            <person name="Kudrna D."/>
            <person name="Kulathinal R.J."/>
            <person name="Kumar S."/>
            <person name="Kwok R."/>
            <person name="Lander E."/>
            <person name="Langley C.H."/>
            <person name="Lapoint R."/>
            <person name="Lazzaro B.P."/>
            <person name="Lee S.J."/>
            <person name="Levesque L."/>
            <person name="Li R."/>
            <person name="Lin C.F."/>
            <person name="Lin M.F."/>
            <person name="Lindblad-Toh K."/>
            <person name="Llopart A."/>
            <person name="Long M."/>
            <person name="Low L."/>
            <person name="Lozovsky E."/>
            <person name="Lu J."/>
            <person name="Luo M."/>
            <person name="Machado C.A."/>
            <person name="Makalowski W."/>
            <person name="Marzo M."/>
            <person name="Matsuda M."/>
            <person name="Matzkin L."/>
            <person name="McAllister B."/>
            <person name="McBride C.S."/>
            <person name="McKernan B."/>
            <person name="McKernan K."/>
            <person name="Mendez-Lago M."/>
            <person name="Minx P."/>
            <person name="Mollenhauer M.U."/>
            <person name="Montooth K."/>
            <person name="Mount S.M."/>
            <person name="Mu X."/>
            <person name="Myers E."/>
            <person name="Negre B."/>
            <person name="Newfeld S."/>
            <person name="Nielsen R."/>
            <person name="Noor M.A."/>
            <person name="O'Grady P."/>
            <person name="Pachter L."/>
            <person name="Papaceit M."/>
            <person name="Parisi M.J."/>
            <person name="Parisi M."/>
            <person name="Parts L."/>
            <person name="Pedersen J.S."/>
            <person name="Pesole G."/>
            <person name="Phillippy A.M."/>
            <person name="Ponting C.P."/>
            <person name="Pop M."/>
            <person name="Porcelli D."/>
            <person name="Powell J.R."/>
            <person name="Prohaska S."/>
            <person name="Pruitt K."/>
            <person name="Puig M."/>
            <person name="Quesneville H."/>
            <person name="Ram K.R."/>
            <person name="Rand D."/>
            <person name="Rasmussen M.D."/>
            <person name="Reed L.K."/>
            <person name="Reenan R."/>
            <person name="Reily A."/>
            <person name="Remington K.A."/>
            <person name="Rieger T.T."/>
            <person name="Ritchie M.G."/>
            <person name="Robin C."/>
            <person name="Rogers Y.H."/>
            <person name="Rohde C."/>
            <person name="Rozas J."/>
            <person name="Rubenfield M.J."/>
            <person name="Ruiz A."/>
            <person name="Russo S."/>
            <person name="Salzberg S.L."/>
            <person name="Sanchez-Gracia A."/>
            <person name="Saranga D.J."/>
            <person name="Sato H."/>
            <person name="Schaeffer S.W."/>
            <person name="Schatz M.C."/>
            <person name="Schlenke T."/>
            <person name="Schwartz R."/>
            <person name="Segarra C."/>
            <person name="Singh R.S."/>
            <person name="Sirot L."/>
            <person name="Sirota M."/>
            <person name="Sisneros N.B."/>
            <person name="Smith C.D."/>
            <person name="Smith T.F."/>
            <person name="Spieth J."/>
            <person name="Stage D.E."/>
            <person name="Stark A."/>
            <person name="Stephan W."/>
            <person name="Strausberg R.L."/>
            <person name="Strempel S."/>
            <person name="Sturgill D."/>
            <person name="Sutton G."/>
            <person name="Sutton G.G."/>
            <person name="Tao W."/>
            <person name="Teichmann S."/>
            <person name="Tobari Y.N."/>
            <person name="Tomimura Y."/>
            <person name="Tsolas J.M."/>
            <person name="Valente V.L."/>
            <person name="Venter E."/>
            <person name="Venter J.C."/>
            <person name="Vicario S."/>
            <person name="Vieira F.G."/>
            <person name="Vilella A.J."/>
            <person name="Villasante A."/>
            <person name="Walenz B."/>
            <person name="Wang J."/>
            <person name="Wasserman M."/>
            <person name="Watts T."/>
            <person name="Wilson D."/>
            <person name="Wilson R.K."/>
            <person name="Wing R.A."/>
            <person name="Wolfner M.F."/>
            <person name="Wong A."/>
            <person name="Wong G.K."/>
            <person name="Wu C.I."/>
            <person name="Wu G."/>
            <person name="Yamamoto D."/>
            <person name="Yang H.P."/>
            <person name="Yang S.P."/>
            <person name="Yorke J.A."/>
            <person name="Yoshida K."/>
            <person name="Zdobnov E."/>
            <person name="Zhang P."/>
            <person name="Zhang Y."/>
            <person name="Zimin A.V."/>
            <person name="Baldwin J."/>
            <person name="Abdouelleil A."/>
            <person name="Abdulkadir J."/>
            <person name="Abebe A."/>
            <person name="Abera B."/>
            <person name="Abreu J."/>
            <person name="Acer S.C."/>
            <person name="Aftuck L."/>
            <person name="Alexander A."/>
            <person name="An P."/>
            <person name="Anderson E."/>
            <person name="Anderson S."/>
            <person name="Arachi H."/>
            <person name="Azer M."/>
            <person name="Bachantsang P."/>
            <person name="Barry A."/>
            <person name="Bayul T."/>
            <person name="Berlin A."/>
            <person name="Bessette D."/>
            <person name="Bloom T."/>
            <person name="Blye J."/>
            <person name="Boguslavskiy L."/>
            <person name="Bonnet C."/>
            <person name="Boukhgalter B."/>
            <person name="Bourzgui I."/>
            <person name="Brown A."/>
            <person name="Cahill P."/>
            <person name="Channer S."/>
            <person name="Cheshatsang Y."/>
            <person name="Chuda L."/>
            <person name="Citroen M."/>
            <person name="Collymore A."/>
            <person name="Cooke P."/>
            <person name="Costello M."/>
            <person name="D'Aco K."/>
            <person name="Daza R."/>
            <person name="De Haan G."/>
            <person name="DeGray S."/>
            <person name="DeMaso C."/>
            <person name="Dhargay N."/>
            <person name="Dooley K."/>
            <person name="Dooley E."/>
            <person name="Doricent M."/>
            <person name="Dorje P."/>
            <person name="Dorjee K."/>
            <person name="Dupes A."/>
            <person name="Elong R."/>
            <person name="Falk J."/>
            <person name="Farina A."/>
            <person name="Faro S."/>
            <person name="Ferguson D."/>
            <person name="Fisher S."/>
            <person name="Foley C.D."/>
            <person name="Franke A."/>
            <person name="Friedrich D."/>
            <person name="Gadbois L."/>
            <person name="Gearin G."/>
            <person name="Gearin C.R."/>
            <person name="Giannoukos G."/>
            <person name="Goode T."/>
            <person name="Graham J."/>
            <person name="Grandbois E."/>
            <person name="Grewal S."/>
            <person name="Gyaltsen K."/>
            <person name="Hafez N."/>
            <person name="Hagos B."/>
            <person name="Hall J."/>
            <person name="Henson C."/>
            <person name="Hollinger A."/>
            <person name="Honan T."/>
            <person name="Huard M.D."/>
            <person name="Hughes L."/>
            <person name="Hurhula B."/>
            <person name="Husby M.E."/>
            <person name="Kamat A."/>
            <person name="Kanga B."/>
            <person name="Kashin S."/>
            <person name="Khazanovich D."/>
            <person name="Kisner P."/>
            <person name="Lance K."/>
            <person name="Lara M."/>
            <person name="Lee W."/>
            <person name="Lennon N."/>
            <person name="Letendre F."/>
            <person name="LeVine R."/>
            <person name="Lipovsky A."/>
            <person name="Liu X."/>
            <person name="Liu J."/>
            <person name="Liu S."/>
            <person name="Lokyitsang T."/>
            <person name="Lokyitsang Y."/>
            <person name="Lubonja R."/>
            <person name="Lui A."/>
            <person name="MacDonald P."/>
            <person name="Magnisalis V."/>
            <person name="Maru K."/>
            <person name="Matthews C."/>
            <person name="McCusker W."/>
            <person name="McDonough S."/>
            <person name="Mehta T."/>
            <person name="Meldrim J."/>
            <person name="Meneus L."/>
            <person name="Mihai O."/>
            <person name="Mihalev A."/>
            <person name="Mihova T."/>
            <person name="Mittelman R."/>
            <person name="Mlenga V."/>
            <person name="Montmayeur A."/>
            <person name="Mulrain L."/>
            <person name="Navidi A."/>
            <person name="Naylor J."/>
            <person name="Negash T."/>
            <person name="Nguyen T."/>
            <person name="Nguyen N."/>
            <person name="Nicol R."/>
            <person name="Norbu C."/>
            <person name="Norbu N."/>
            <person name="Novod N."/>
            <person name="O'Neill B."/>
            <person name="Osman S."/>
            <person name="Markiewicz E."/>
            <person name="Oyono O.L."/>
            <person name="Patti C."/>
            <person name="Phunkhang P."/>
            <person name="Pierre F."/>
            <person name="Priest M."/>
            <person name="Raghuraman S."/>
            <person name="Rege F."/>
            <person name="Reyes R."/>
            <person name="Rise C."/>
            <person name="Rogov P."/>
            <person name="Ross K."/>
            <person name="Ryan E."/>
            <person name="Settipalli S."/>
            <person name="Shea T."/>
            <person name="Sherpa N."/>
            <person name="Shi L."/>
            <person name="Shih D."/>
            <person name="Sparrow T."/>
            <person name="Spaulding J."/>
            <person name="Stalker J."/>
            <person name="Stange-Thomann N."/>
            <person name="Stavropoulos S."/>
            <person name="Stone C."/>
            <person name="Strader C."/>
            <person name="Tesfaye S."/>
            <person name="Thomson T."/>
            <person name="Thoulutsang Y."/>
            <person name="Thoulutsang D."/>
            <person name="Topham K."/>
            <person name="Topping I."/>
            <person name="Tsamla T."/>
            <person name="Vassiliev H."/>
            <person name="Vo A."/>
            <person name="Wangchuk T."/>
            <person name="Wangdi T."/>
            <person name="Weiand M."/>
            <person name="Wilkinson J."/>
            <person name="Wilson A."/>
            <person name="Yadav S."/>
            <person name="Young G."/>
            <person name="Yu Q."/>
            <person name="Zembek L."/>
            <person name="Zhong D."/>
            <person name="Zimmer A."/>
            <person name="Zwirko Z."/>
            <person name="Jaffe D.B."/>
            <person name="Alvarez P."/>
            <person name="Brockman W."/>
            <person name="Butler J."/>
            <person name="Chin C."/>
            <person name="Gnerre S."/>
            <person name="Grabherr M."/>
            <person name="Kleber M."/>
            <person name="Mauceli E."/>
            <person name="MacCallum I."/>
        </authorList>
    </citation>
    <scope>NUCLEOTIDE SEQUENCE [LARGE SCALE GENOMIC DNA]</scope>
    <source>
        <strain evidence="6">Tucson 14024-0371.13</strain>
    </source>
</reference>
<keyword evidence="3" id="KW-0862">Zinc</keyword>
<dbReference type="PRINTS" id="PR01950">
    <property type="entry name" value="LANCSUPER"/>
</dbReference>
<dbReference type="SUPFAM" id="SSF158745">
    <property type="entry name" value="LanC-like"/>
    <property type="match status" value="1"/>
</dbReference>
<feature type="binding site" evidence="3">
    <location>
        <position position="403"/>
    </location>
    <ligand>
        <name>Zn(2+)</name>
        <dbReference type="ChEBI" id="CHEBI:29105"/>
    </ligand>
</feature>
<dbReference type="HOGENOM" id="CLU_036244_0_1_1"/>